<sequence length="59" mass="6576">MAILVFALTAIIRSYGVRAMKKAPRGLLLPTSALAAGEKERYLRPFLRDFHSLSESKNV</sequence>
<keyword evidence="3" id="KW-1185">Reference proteome</keyword>
<protein>
    <submittedName>
        <fullName evidence="2">Uncharacterized protein</fullName>
    </submittedName>
</protein>
<organism evidence="2 3">
    <name type="scientific">Cardiocondyla obscurior</name>
    <dbReference type="NCBI Taxonomy" id="286306"/>
    <lineage>
        <taxon>Eukaryota</taxon>
        <taxon>Metazoa</taxon>
        <taxon>Ecdysozoa</taxon>
        <taxon>Arthropoda</taxon>
        <taxon>Hexapoda</taxon>
        <taxon>Insecta</taxon>
        <taxon>Pterygota</taxon>
        <taxon>Neoptera</taxon>
        <taxon>Endopterygota</taxon>
        <taxon>Hymenoptera</taxon>
        <taxon>Apocrita</taxon>
        <taxon>Aculeata</taxon>
        <taxon>Formicoidea</taxon>
        <taxon>Formicidae</taxon>
        <taxon>Myrmicinae</taxon>
        <taxon>Cardiocondyla</taxon>
    </lineage>
</organism>
<evidence type="ECO:0000313" key="2">
    <source>
        <dbReference type="EMBL" id="KAL0128614.1"/>
    </source>
</evidence>
<name>A0AAW2GN59_9HYME</name>
<proteinExistence type="predicted"/>
<feature type="chain" id="PRO_5043351741" evidence="1">
    <location>
        <begin position="20"/>
        <end position="59"/>
    </location>
</feature>
<evidence type="ECO:0000256" key="1">
    <source>
        <dbReference type="SAM" id="SignalP"/>
    </source>
</evidence>
<gene>
    <name evidence="2" type="ORF">PUN28_003768</name>
</gene>
<comment type="caution">
    <text evidence="2">The sequence shown here is derived from an EMBL/GenBank/DDBJ whole genome shotgun (WGS) entry which is preliminary data.</text>
</comment>
<dbReference type="EMBL" id="JADYXP020000003">
    <property type="protein sequence ID" value="KAL0128614.1"/>
    <property type="molecule type" value="Genomic_DNA"/>
</dbReference>
<dbReference type="Proteomes" id="UP001430953">
    <property type="component" value="Unassembled WGS sequence"/>
</dbReference>
<accession>A0AAW2GN59</accession>
<dbReference type="AlphaFoldDB" id="A0AAW2GN59"/>
<reference evidence="2 3" key="1">
    <citation type="submission" date="2023-03" db="EMBL/GenBank/DDBJ databases">
        <title>High recombination rates correlate with genetic variation in Cardiocondyla obscurior ants.</title>
        <authorList>
            <person name="Errbii M."/>
        </authorList>
    </citation>
    <scope>NUCLEOTIDE SEQUENCE [LARGE SCALE GENOMIC DNA]</scope>
    <source>
        <strain evidence="2">Alpha-2009</strain>
        <tissue evidence="2">Whole body</tissue>
    </source>
</reference>
<evidence type="ECO:0000313" key="3">
    <source>
        <dbReference type="Proteomes" id="UP001430953"/>
    </source>
</evidence>
<keyword evidence="1" id="KW-0732">Signal</keyword>
<feature type="signal peptide" evidence="1">
    <location>
        <begin position="1"/>
        <end position="19"/>
    </location>
</feature>